<evidence type="ECO:0000256" key="4">
    <source>
        <dbReference type="SAM" id="MobiDB-lite"/>
    </source>
</evidence>
<dbReference type="Pfam" id="PF00160">
    <property type="entry name" value="Pro_isomerase"/>
    <property type="match status" value="1"/>
</dbReference>
<dbReference type="Proteomes" id="UP000326380">
    <property type="component" value="Unassembled WGS sequence"/>
</dbReference>
<dbReference type="InterPro" id="IPR044666">
    <property type="entry name" value="Cyclophilin_A-like"/>
</dbReference>
<evidence type="ECO:0000256" key="2">
    <source>
        <dbReference type="ARBA" id="ARBA00023235"/>
    </source>
</evidence>
<dbReference type="PANTHER" id="PTHR45625:SF4">
    <property type="entry name" value="PEPTIDYLPROLYL ISOMERASE DOMAIN AND WD REPEAT-CONTAINING PROTEIN 1"/>
    <property type="match status" value="1"/>
</dbReference>
<dbReference type="RefSeq" id="WP_151079343.1">
    <property type="nucleotide sequence ID" value="NZ_CP047647.1"/>
</dbReference>
<dbReference type="PROSITE" id="PS50072">
    <property type="entry name" value="CSA_PPIASE_2"/>
    <property type="match status" value="1"/>
</dbReference>
<evidence type="ECO:0000256" key="1">
    <source>
        <dbReference type="ARBA" id="ARBA00023110"/>
    </source>
</evidence>
<keyword evidence="6" id="KW-1185">Reference proteome</keyword>
<dbReference type="PROSITE" id="PS51257">
    <property type="entry name" value="PROKAR_LIPOPROTEIN"/>
    <property type="match status" value="1"/>
</dbReference>
<dbReference type="SUPFAM" id="SSF50891">
    <property type="entry name" value="Cyclophilin-like"/>
    <property type="match status" value="1"/>
</dbReference>
<evidence type="ECO:0000313" key="6">
    <source>
        <dbReference type="Proteomes" id="UP000326380"/>
    </source>
</evidence>
<sequence length="252" mass="27856">MRRFSLVLLTAGCAALAACNQQPPAQDKPAAPAAPTTPDKSGRPGPDLTTISDSNAVAVLTQYGQEHPETEVLFKTTFGNIRVRLYKDTPLHRANFLLLANKGYFDQTVFYRVVKDFVVQGGNSDHRTIRLHKYHLPPEIRPAYFHRRGALGMARYDNEKNPQRLSSSHDFYFVQGTKLPPAQAQASAGRSLTPAQVQAYATQGGVPSLDGQYTVFGEVTEGLDVVEKIANTPVDAYKWPLKDVEMKLEVLK</sequence>
<feature type="region of interest" description="Disordered" evidence="4">
    <location>
        <begin position="22"/>
        <end position="46"/>
    </location>
</feature>
<feature type="compositionally biased region" description="Low complexity" evidence="4">
    <location>
        <begin position="22"/>
        <end position="39"/>
    </location>
</feature>
<dbReference type="PANTHER" id="PTHR45625">
    <property type="entry name" value="PEPTIDYL-PROLYL CIS-TRANS ISOMERASE-RELATED"/>
    <property type="match status" value="1"/>
</dbReference>
<comment type="similarity">
    <text evidence="3">Belongs to the cyclophilin-type PPIase family.</text>
</comment>
<name>A0A7L4ZVL3_9BACT</name>
<dbReference type="InterPro" id="IPR029000">
    <property type="entry name" value="Cyclophilin-like_dom_sf"/>
</dbReference>
<comment type="caution">
    <text evidence="5">The sequence shown here is derived from an EMBL/GenBank/DDBJ whole genome shotgun (WGS) entry which is preliminary data.</text>
</comment>
<comment type="catalytic activity">
    <reaction evidence="3">
        <text>[protein]-peptidylproline (omega=180) = [protein]-peptidylproline (omega=0)</text>
        <dbReference type="Rhea" id="RHEA:16237"/>
        <dbReference type="Rhea" id="RHEA-COMP:10747"/>
        <dbReference type="Rhea" id="RHEA-COMP:10748"/>
        <dbReference type="ChEBI" id="CHEBI:83833"/>
        <dbReference type="ChEBI" id="CHEBI:83834"/>
        <dbReference type="EC" id="5.2.1.8"/>
    </reaction>
</comment>
<dbReference type="GO" id="GO:0003755">
    <property type="term" value="F:peptidyl-prolyl cis-trans isomerase activity"/>
    <property type="evidence" value="ECO:0007669"/>
    <property type="project" value="UniProtKB-UniRule"/>
</dbReference>
<dbReference type="EMBL" id="VTWU01000004">
    <property type="protein sequence ID" value="KAA9332402.1"/>
    <property type="molecule type" value="Genomic_DNA"/>
</dbReference>
<evidence type="ECO:0000313" key="5">
    <source>
        <dbReference type="EMBL" id="KAA9332402.1"/>
    </source>
</evidence>
<keyword evidence="2 3" id="KW-0413">Isomerase</keyword>
<gene>
    <name evidence="5" type="ORF">F0P96_13085</name>
</gene>
<comment type="function">
    <text evidence="3">PPIases accelerate the folding of proteins. It catalyzes the cis-trans isomerization of proline imidic peptide bonds in oligopeptides.</text>
</comment>
<organism evidence="5 6">
    <name type="scientific">Hymenobacter busanensis</name>
    <dbReference type="NCBI Taxonomy" id="2607656"/>
    <lineage>
        <taxon>Bacteria</taxon>
        <taxon>Pseudomonadati</taxon>
        <taxon>Bacteroidota</taxon>
        <taxon>Cytophagia</taxon>
        <taxon>Cytophagales</taxon>
        <taxon>Hymenobacteraceae</taxon>
        <taxon>Hymenobacter</taxon>
    </lineage>
</organism>
<dbReference type="EC" id="5.2.1.8" evidence="3"/>
<feature type="chain" id="PRO_5041746992" description="Peptidyl-prolyl cis-trans isomerase" evidence="3">
    <location>
        <begin position="18"/>
        <end position="252"/>
    </location>
</feature>
<keyword evidence="3" id="KW-0732">Signal</keyword>
<proteinExistence type="inferred from homology"/>
<feature type="signal peptide" evidence="3">
    <location>
        <begin position="1"/>
        <end position="17"/>
    </location>
</feature>
<reference evidence="5 6" key="1">
    <citation type="submission" date="2019-09" db="EMBL/GenBank/DDBJ databases">
        <title>Genome sequence of Hymenobacter sp. M3.</title>
        <authorList>
            <person name="Srinivasan S."/>
        </authorList>
    </citation>
    <scope>NUCLEOTIDE SEQUENCE [LARGE SCALE GENOMIC DNA]</scope>
    <source>
        <strain evidence="5 6">M3</strain>
    </source>
</reference>
<dbReference type="PRINTS" id="PR00153">
    <property type="entry name" value="CSAPPISMRASE"/>
</dbReference>
<accession>A0A7L4ZVL3</accession>
<protein>
    <recommendedName>
        <fullName evidence="3">Peptidyl-prolyl cis-trans isomerase</fullName>
        <shortName evidence="3">PPIase</shortName>
        <ecNumber evidence="3">5.2.1.8</ecNumber>
    </recommendedName>
</protein>
<dbReference type="Gene3D" id="2.40.100.10">
    <property type="entry name" value="Cyclophilin-like"/>
    <property type="match status" value="1"/>
</dbReference>
<evidence type="ECO:0000256" key="3">
    <source>
        <dbReference type="RuleBase" id="RU363019"/>
    </source>
</evidence>
<dbReference type="InterPro" id="IPR002130">
    <property type="entry name" value="Cyclophilin-type_PPIase_dom"/>
</dbReference>
<dbReference type="AlphaFoldDB" id="A0A7L4ZVL3"/>
<keyword evidence="1 3" id="KW-0697">Rotamase</keyword>